<dbReference type="InParanoid" id="F6XSB7"/>
<proteinExistence type="predicted"/>
<feature type="domain" description="Sulfhydryl oxidase Trx-like" evidence="1">
    <location>
        <begin position="77"/>
        <end position="137"/>
    </location>
</feature>
<reference evidence="2" key="4">
    <citation type="submission" date="2025-09" db="UniProtKB">
        <authorList>
            <consortium name="Ensembl"/>
        </authorList>
    </citation>
    <scope>IDENTIFICATION</scope>
</reference>
<dbReference type="GeneTree" id="ENSGT00940000167561"/>
<dbReference type="InterPro" id="IPR041269">
    <property type="entry name" value="QSOX_Trx1"/>
</dbReference>
<reference evidence="2" key="3">
    <citation type="submission" date="2025-08" db="UniProtKB">
        <authorList>
            <consortium name="Ensembl"/>
        </authorList>
    </citation>
    <scope>IDENTIFICATION</scope>
</reference>
<dbReference type="PANTHER" id="PTHR22897:SF8">
    <property type="entry name" value="SULFHYDRYL OXIDASE"/>
    <property type="match status" value="1"/>
</dbReference>
<protein>
    <recommendedName>
        <fullName evidence="1">Sulfhydryl oxidase Trx-like domain-containing protein</fullName>
    </recommendedName>
</protein>
<keyword evidence="3" id="KW-1185">Reference proteome</keyword>
<dbReference type="Ensembl" id="ENSCINT00000005145.3">
    <property type="protein sequence ID" value="ENSCINP00000005145.3"/>
    <property type="gene ID" value="ENSCING00000014721.2"/>
</dbReference>
<dbReference type="GO" id="GO:0016971">
    <property type="term" value="F:flavin-dependent sulfhydryl oxidase activity"/>
    <property type="evidence" value="ECO:0007669"/>
    <property type="project" value="InterPro"/>
</dbReference>
<evidence type="ECO:0000259" key="1">
    <source>
        <dbReference type="Pfam" id="PF18108"/>
    </source>
</evidence>
<dbReference type="Proteomes" id="UP000008144">
    <property type="component" value="Chromosome 13"/>
</dbReference>
<name>F6XSB7_CIOIN</name>
<dbReference type="AlphaFoldDB" id="F6XSB7"/>
<organism evidence="2 3">
    <name type="scientific">Ciona intestinalis</name>
    <name type="common">Transparent sea squirt</name>
    <name type="synonym">Ascidia intestinalis</name>
    <dbReference type="NCBI Taxonomy" id="7719"/>
    <lineage>
        <taxon>Eukaryota</taxon>
        <taxon>Metazoa</taxon>
        <taxon>Chordata</taxon>
        <taxon>Tunicata</taxon>
        <taxon>Ascidiacea</taxon>
        <taxon>Phlebobranchia</taxon>
        <taxon>Cionidae</taxon>
        <taxon>Ciona</taxon>
    </lineage>
</organism>
<reference evidence="3" key="1">
    <citation type="journal article" date="2002" name="Science">
        <title>The draft genome of Ciona intestinalis: insights into chordate and vertebrate origins.</title>
        <authorList>
            <person name="Dehal P."/>
            <person name="Satou Y."/>
            <person name="Campbell R.K."/>
            <person name="Chapman J."/>
            <person name="Degnan B."/>
            <person name="De Tomaso A."/>
            <person name="Davidson B."/>
            <person name="Di Gregorio A."/>
            <person name="Gelpke M."/>
            <person name="Goodstein D.M."/>
            <person name="Harafuji N."/>
            <person name="Hastings K.E."/>
            <person name="Ho I."/>
            <person name="Hotta K."/>
            <person name="Huang W."/>
            <person name="Kawashima T."/>
            <person name="Lemaire P."/>
            <person name="Martinez D."/>
            <person name="Meinertzhagen I.A."/>
            <person name="Necula S."/>
            <person name="Nonaka M."/>
            <person name="Putnam N."/>
            <person name="Rash S."/>
            <person name="Saiga H."/>
            <person name="Satake M."/>
            <person name="Terry A."/>
            <person name="Yamada L."/>
            <person name="Wang H.G."/>
            <person name="Awazu S."/>
            <person name="Azumi K."/>
            <person name="Boore J."/>
            <person name="Branno M."/>
            <person name="Chin-Bow S."/>
            <person name="DeSantis R."/>
            <person name="Doyle S."/>
            <person name="Francino P."/>
            <person name="Keys D.N."/>
            <person name="Haga S."/>
            <person name="Hayashi H."/>
            <person name="Hino K."/>
            <person name="Imai K.S."/>
            <person name="Inaba K."/>
            <person name="Kano S."/>
            <person name="Kobayashi K."/>
            <person name="Kobayashi M."/>
            <person name="Lee B.I."/>
            <person name="Makabe K.W."/>
            <person name="Manohar C."/>
            <person name="Matassi G."/>
            <person name="Medina M."/>
            <person name="Mochizuki Y."/>
            <person name="Mount S."/>
            <person name="Morishita T."/>
            <person name="Miura S."/>
            <person name="Nakayama A."/>
            <person name="Nishizaka S."/>
            <person name="Nomoto H."/>
            <person name="Ohta F."/>
            <person name="Oishi K."/>
            <person name="Rigoutsos I."/>
            <person name="Sano M."/>
            <person name="Sasaki A."/>
            <person name="Sasakura Y."/>
            <person name="Shoguchi E."/>
            <person name="Shin-i T."/>
            <person name="Spagnuolo A."/>
            <person name="Stainier D."/>
            <person name="Suzuki M.M."/>
            <person name="Tassy O."/>
            <person name="Takatori N."/>
            <person name="Tokuoka M."/>
            <person name="Yagi K."/>
            <person name="Yoshizaki F."/>
            <person name="Wada S."/>
            <person name="Zhang C."/>
            <person name="Hyatt P.D."/>
            <person name="Larimer F."/>
            <person name="Detter C."/>
            <person name="Doggett N."/>
            <person name="Glavina T."/>
            <person name="Hawkins T."/>
            <person name="Richardson P."/>
            <person name="Lucas S."/>
            <person name="Kohara Y."/>
            <person name="Levine M."/>
            <person name="Satoh N."/>
            <person name="Rokhsar D.S."/>
        </authorList>
    </citation>
    <scope>NUCLEOTIDE SEQUENCE [LARGE SCALE GENOMIC DNA]</scope>
</reference>
<dbReference type="STRING" id="7719.ENSCINP00000005145"/>
<dbReference type="PANTHER" id="PTHR22897">
    <property type="entry name" value="QUIESCIN Q6-RELATED SULFHYDRYL OXIDASE"/>
    <property type="match status" value="1"/>
</dbReference>
<evidence type="ECO:0000313" key="2">
    <source>
        <dbReference type="Ensembl" id="ENSCINP00000005145.3"/>
    </source>
</evidence>
<evidence type="ECO:0000313" key="3">
    <source>
        <dbReference type="Proteomes" id="UP000008144"/>
    </source>
</evidence>
<sequence length="165" mass="18854">MKVAVLNCADRSNQEICRQMSIESVPDMRVYPARANKTYPGLHYKGKQNIKDIRNFLIDYIMENIESIEWLYDNPKPVFEPATFKEVMSISSNTDVMYTAYVIEDAESYMGKSITLDVSSCTNLQVRRVVANTEDGVKIMEQLQLNPQDLPFLVVKSNNGTNFPI</sequence>
<dbReference type="InterPro" id="IPR039798">
    <property type="entry name" value="Sulfhydryl_oxidase"/>
</dbReference>
<reference evidence="2" key="2">
    <citation type="journal article" date="2008" name="Genome Biol.">
        <title>Improved genome assembly and evidence-based global gene model set for the chordate Ciona intestinalis: new insight into intron and operon populations.</title>
        <authorList>
            <person name="Satou Y."/>
            <person name="Mineta K."/>
            <person name="Ogasawara M."/>
            <person name="Sasakura Y."/>
            <person name="Shoguchi E."/>
            <person name="Ueno K."/>
            <person name="Yamada L."/>
            <person name="Matsumoto J."/>
            <person name="Wasserscheid J."/>
            <person name="Dewar K."/>
            <person name="Wiley G.B."/>
            <person name="Macmil S.L."/>
            <person name="Roe B.A."/>
            <person name="Zeller R.W."/>
            <person name="Hastings K.E."/>
            <person name="Lemaire P."/>
            <person name="Lindquist E."/>
            <person name="Endo T."/>
            <person name="Hotta K."/>
            <person name="Inaba K."/>
        </authorList>
    </citation>
    <scope>NUCLEOTIDE SEQUENCE [LARGE SCALE GENOMIC DNA]</scope>
    <source>
        <strain evidence="2">wild type</strain>
    </source>
</reference>
<dbReference type="HOGENOM" id="CLU_1614508_0_0_1"/>
<dbReference type="Gene3D" id="3.40.30.10">
    <property type="entry name" value="Glutaredoxin"/>
    <property type="match status" value="2"/>
</dbReference>
<dbReference type="Pfam" id="PF18108">
    <property type="entry name" value="QSOX_Trx1"/>
    <property type="match status" value="1"/>
</dbReference>
<dbReference type="EMBL" id="EAAA01001088">
    <property type="status" value="NOT_ANNOTATED_CDS"/>
    <property type="molecule type" value="Genomic_DNA"/>
</dbReference>
<accession>F6XSB7</accession>